<sequence>MLKLRQLTQGVMPKFAIRNNPYCLTDVRQMTTTIIETFLQQTMEELLVSKRGTEVEWTGLYQLFSDMTYSP</sequence>
<dbReference type="EMBL" id="SKCS01000382">
    <property type="protein sequence ID" value="TNN09982.1"/>
    <property type="molecule type" value="Genomic_DNA"/>
</dbReference>
<organism evidence="1 2">
    <name type="scientific">Schistosoma japonicum</name>
    <name type="common">Blood fluke</name>
    <dbReference type="NCBI Taxonomy" id="6182"/>
    <lineage>
        <taxon>Eukaryota</taxon>
        <taxon>Metazoa</taxon>
        <taxon>Spiralia</taxon>
        <taxon>Lophotrochozoa</taxon>
        <taxon>Platyhelminthes</taxon>
        <taxon>Trematoda</taxon>
        <taxon>Digenea</taxon>
        <taxon>Strigeidida</taxon>
        <taxon>Schistosomatoidea</taxon>
        <taxon>Schistosomatidae</taxon>
        <taxon>Schistosoma</taxon>
    </lineage>
</organism>
<reference evidence="1 2" key="1">
    <citation type="submission" date="2019-03" db="EMBL/GenBank/DDBJ databases">
        <title>An improved genome assembly of the fluke Schistosoma japonicum.</title>
        <authorList>
            <person name="Hu W."/>
            <person name="Luo F."/>
            <person name="Yin M."/>
            <person name="Mo X."/>
            <person name="Sun C."/>
            <person name="Wu Q."/>
            <person name="Zhu B."/>
            <person name="Xiang M."/>
            <person name="Wang J."/>
            <person name="Wang Y."/>
            <person name="Zhang T."/>
            <person name="Xu B."/>
            <person name="Zheng H."/>
            <person name="Feng Z."/>
        </authorList>
    </citation>
    <scope>NUCLEOTIDE SEQUENCE [LARGE SCALE GENOMIC DNA]</scope>
    <source>
        <strain evidence="1">HuSjv2</strain>
        <tissue evidence="1">Worms</tissue>
    </source>
</reference>
<evidence type="ECO:0000313" key="2">
    <source>
        <dbReference type="Proteomes" id="UP000311919"/>
    </source>
</evidence>
<dbReference type="AlphaFoldDB" id="A0A4Z2D0E8"/>
<accession>A0A4Z2D0E8</accession>
<dbReference type="Proteomes" id="UP000311919">
    <property type="component" value="Unassembled WGS sequence"/>
</dbReference>
<keyword evidence="2" id="KW-1185">Reference proteome</keyword>
<name>A0A4Z2D0E8_SCHJA</name>
<comment type="caution">
    <text evidence="1">The sequence shown here is derived from an EMBL/GenBank/DDBJ whole genome shotgun (WGS) entry which is preliminary data.</text>
</comment>
<protein>
    <submittedName>
        <fullName evidence="1">Uncharacterized protein</fullName>
    </submittedName>
</protein>
<gene>
    <name evidence="1" type="ORF">EWB00_005859</name>
</gene>
<evidence type="ECO:0000313" key="1">
    <source>
        <dbReference type="EMBL" id="TNN09982.1"/>
    </source>
</evidence>
<proteinExistence type="predicted"/>